<accession>E4T8B6</accession>
<dbReference type="InterPro" id="IPR026444">
    <property type="entry name" value="Secre_tail"/>
</dbReference>
<dbReference type="STRING" id="694427.Palpr_2831"/>
<comment type="similarity">
    <text evidence="1 5">Belongs to the peptidase S8 family.</text>
</comment>
<dbReference type="eggNOG" id="COG1404">
    <property type="taxonomic scope" value="Bacteria"/>
</dbReference>
<gene>
    <name evidence="7" type="ordered locus">Palpr_2831</name>
</gene>
<dbReference type="PANTHER" id="PTHR43806:SF67">
    <property type="entry name" value="EGF-LIKE DOMAIN-CONTAINING PROTEIN"/>
    <property type="match status" value="1"/>
</dbReference>
<dbReference type="InterPro" id="IPR017317">
    <property type="entry name" value="Pept_S8_subtilisin_bacteroid-2"/>
</dbReference>
<feature type="active site" description="Charge relay system" evidence="5">
    <location>
        <position position="397"/>
    </location>
</feature>
<evidence type="ECO:0000313" key="7">
    <source>
        <dbReference type="EMBL" id="ADQ80960.1"/>
    </source>
</evidence>
<dbReference type="InterPro" id="IPR015500">
    <property type="entry name" value="Peptidase_S8_subtilisin-rel"/>
</dbReference>
<dbReference type="PIRSF" id="PIRSF037903">
    <property type="entry name" value="Subtilisin_rel_GFO_2223"/>
    <property type="match status" value="1"/>
</dbReference>
<dbReference type="PRINTS" id="PR00723">
    <property type="entry name" value="SUBTILISIN"/>
</dbReference>
<dbReference type="PROSITE" id="PS00136">
    <property type="entry name" value="SUBTILASE_ASP"/>
    <property type="match status" value="1"/>
</dbReference>
<dbReference type="KEGG" id="ppn:Palpr_2831"/>
<feature type="active site" description="Charge relay system" evidence="5">
    <location>
        <position position="179"/>
    </location>
</feature>
<organism evidence="7 8">
    <name type="scientific">Paludibacter propionicigenes (strain DSM 17365 / JCM 13257 / WB4)</name>
    <dbReference type="NCBI Taxonomy" id="694427"/>
    <lineage>
        <taxon>Bacteria</taxon>
        <taxon>Pseudomonadati</taxon>
        <taxon>Bacteroidota</taxon>
        <taxon>Bacteroidia</taxon>
        <taxon>Bacteroidales</taxon>
        <taxon>Paludibacteraceae</taxon>
        <taxon>Paludibacter</taxon>
    </lineage>
</organism>
<dbReference type="PROSITE" id="PS51892">
    <property type="entry name" value="SUBTILASE"/>
    <property type="match status" value="1"/>
</dbReference>
<dbReference type="NCBIfam" id="TIGR04183">
    <property type="entry name" value="Por_Secre_tail"/>
    <property type="match status" value="1"/>
</dbReference>
<sequence>MNNSVFSVKYIAVLVLTLLVCLSSSYAQTSYYFYVQLSDKSHSSYSLLQPTEYLSERAISRRATFGLACDSTDLPVSPLYLKQIAETGARIHNVSKWMNGVTVMVSDSVLMNSVRKLPFVRFVEYTGRLVGAALAPQKTKSEAQAFDYGIASTQIEQLKGNSLHNAGYRGKDIHIAVLDAGFTNVDKNPFFDSLRLQNRLLGIKDIINPVSNIFNEDSHGAMVLATMAANVPGQFLGTAPDASYWLIRTEYAPTEYKVETDFWTSGIEFADSVGVDLVNSSLGYSTFDDPKMNFTYGDMNGKVSRASRAANLASKKGMLVVSSAGNEGNQSWHYIGSPADADGIVTVGAVTSKGISSAFSSYGPSSDGRVKPEVCAMGTSSAVVNTAGVPIYGNGTSFASPVLAGMMACLLQRYKSLEANLDMDILLNAVFRSAGLYSSPTAQQGYGIPDFEKAEQNLITFDKSLKTDKSEFILIYNSSSKRLSVRYIGNESISNASVCVFNVMGGSIAARGITSTTTYIDTTTFRTGIYAVCISWNGKTETRKILIR</sequence>
<evidence type="ECO:0000256" key="5">
    <source>
        <dbReference type="PROSITE-ProRule" id="PRU01240"/>
    </source>
</evidence>
<evidence type="ECO:0000313" key="8">
    <source>
        <dbReference type="Proteomes" id="UP000008718"/>
    </source>
</evidence>
<keyword evidence="3 5" id="KW-0378">Hydrolase</keyword>
<dbReference type="InterPro" id="IPR000209">
    <property type="entry name" value="Peptidase_S8/S53_dom"/>
</dbReference>
<reference key="1">
    <citation type="submission" date="2010-11" db="EMBL/GenBank/DDBJ databases">
        <title>The complete genome of Paludibacter propionicigenes DSM 17365.</title>
        <authorList>
            <consortium name="US DOE Joint Genome Institute (JGI-PGF)"/>
            <person name="Lucas S."/>
            <person name="Copeland A."/>
            <person name="Lapidus A."/>
            <person name="Bruce D."/>
            <person name="Goodwin L."/>
            <person name="Pitluck S."/>
            <person name="Kyrpides N."/>
            <person name="Mavromatis K."/>
            <person name="Ivanova N."/>
            <person name="Munk A.C."/>
            <person name="Brettin T."/>
            <person name="Detter J.C."/>
            <person name="Han C."/>
            <person name="Tapia R."/>
            <person name="Land M."/>
            <person name="Hauser L."/>
            <person name="Markowitz V."/>
            <person name="Cheng J.-F."/>
            <person name="Hugenholtz P."/>
            <person name="Woyke T."/>
            <person name="Wu D."/>
            <person name="Gronow S."/>
            <person name="Wellnitz S."/>
            <person name="Brambilla E."/>
            <person name="Klenk H.-P."/>
            <person name="Eisen J.A."/>
        </authorList>
    </citation>
    <scope>NUCLEOTIDE SEQUENCE</scope>
    <source>
        <strain>WB4</strain>
    </source>
</reference>
<protein>
    <submittedName>
        <fullName evidence="7">Peptidase S8 and S53 subtilisin kexin sedolisin</fullName>
    </submittedName>
</protein>
<dbReference type="RefSeq" id="WP_013446329.1">
    <property type="nucleotide sequence ID" value="NC_014734.1"/>
</dbReference>
<evidence type="ECO:0000256" key="1">
    <source>
        <dbReference type="ARBA" id="ARBA00011073"/>
    </source>
</evidence>
<dbReference type="OrthoDB" id="9792152at2"/>
<dbReference type="InterPro" id="IPR023827">
    <property type="entry name" value="Peptidase_S8_Asp-AS"/>
</dbReference>
<keyword evidence="8" id="KW-1185">Reference proteome</keyword>
<reference evidence="7 8" key="2">
    <citation type="journal article" date="2011" name="Stand. Genomic Sci.">
        <title>Complete genome sequence of Paludibacter propionicigenes type strain (WB4).</title>
        <authorList>
            <person name="Gronow S."/>
            <person name="Munk C."/>
            <person name="Lapidus A."/>
            <person name="Nolan M."/>
            <person name="Lucas S."/>
            <person name="Hammon N."/>
            <person name="Deshpande S."/>
            <person name="Cheng J.F."/>
            <person name="Tapia R."/>
            <person name="Han C."/>
            <person name="Goodwin L."/>
            <person name="Pitluck S."/>
            <person name="Liolios K."/>
            <person name="Ivanova N."/>
            <person name="Mavromatis K."/>
            <person name="Mikhailova N."/>
            <person name="Pati A."/>
            <person name="Chen A."/>
            <person name="Palaniappan K."/>
            <person name="Land M."/>
            <person name="Hauser L."/>
            <person name="Chang Y.J."/>
            <person name="Jeffries C.D."/>
            <person name="Brambilla E."/>
            <person name="Rohde M."/>
            <person name="Goker M."/>
            <person name="Detter J.C."/>
            <person name="Woyke T."/>
            <person name="Bristow J."/>
            <person name="Eisen J.A."/>
            <person name="Markowitz V."/>
            <person name="Hugenholtz P."/>
            <person name="Kyrpides N.C."/>
            <person name="Klenk H.P."/>
        </authorList>
    </citation>
    <scope>NUCLEOTIDE SEQUENCE [LARGE SCALE GENOMIC DNA]</scope>
    <source>
        <strain evidence="8">DSM 17365 / JCM 13257 / WB4</strain>
    </source>
</reference>
<dbReference type="HOGENOM" id="CLU_026626_0_0_10"/>
<dbReference type="Gene3D" id="3.40.50.200">
    <property type="entry name" value="Peptidase S8/S53 domain"/>
    <property type="match status" value="1"/>
</dbReference>
<dbReference type="SUPFAM" id="SSF52743">
    <property type="entry name" value="Subtilisin-like"/>
    <property type="match status" value="1"/>
</dbReference>
<dbReference type="AlphaFoldDB" id="E4T8B6"/>
<dbReference type="InterPro" id="IPR036852">
    <property type="entry name" value="Peptidase_S8/S53_dom_sf"/>
</dbReference>
<dbReference type="PANTHER" id="PTHR43806">
    <property type="entry name" value="PEPTIDASE S8"/>
    <property type="match status" value="1"/>
</dbReference>
<dbReference type="Pfam" id="PF00082">
    <property type="entry name" value="Peptidase_S8"/>
    <property type="match status" value="1"/>
</dbReference>
<feature type="domain" description="Peptidase S8/S53" evidence="6">
    <location>
        <begin position="170"/>
        <end position="447"/>
    </location>
</feature>
<dbReference type="InterPro" id="IPR050131">
    <property type="entry name" value="Peptidase_S8_subtilisin-like"/>
</dbReference>
<feature type="active site" description="Charge relay system" evidence="5">
    <location>
        <position position="219"/>
    </location>
</feature>
<keyword evidence="2 5" id="KW-0645">Protease</keyword>
<dbReference type="GO" id="GO:0006508">
    <property type="term" value="P:proteolysis"/>
    <property type="evidence" value="ECO:0007669"/>
    <property type="project" value="UniProtKB-KW"/>
</dbReference>
<evidence type="ECO:0000256" key="3">
    <source>
        <dbReference type="ARBA" id="ARBA00022801"/>
    </source>
</evidence>
<dbReference type="GO" id="GO:0004252">
    <property type="term" value="F:serine-type endopeptidase activity"/>
    <property type="evidence" value="ECO:0007669"/>
    <property type="project" value="UniProtKB-UniRule"/>
</dbReference>
<dbReference type="EMBL" id="CP002345">
    <property type="protein sequence ID" value="ADQ80960.1"/>
    <property type="molecule type" value="Genomic_DNA"/>
</dbReference>
<evidence type="ECO:0000259" key="6">
    <source>
        <dbReference type="Pfam" id="PF00082"/>
    </source>
</evidence>
<proteinExistence type="inferred from homology"/>
<name>E4T8B6_PALPW</name>
<dbReference type="Proteomes" id="UP000008718">
    <property type="component" value="Chromosome"/>
</dbReference>
<evidence type="ECO:0000256" key="2">
    <source>
        <dbReference type="ARBA" id="ARBA00022670"/>
    </source>
</evidence>
<keyword evidence="4 5" id="KW-0720">Serine protease</keyword>
<evidence type="ECO:0000256" key="4">
    <source>
        <dbReference type="ARBA" id="ARBA00022825"/>
    </source>
</evidence>